<dbReference type="PANTHER" id="PTHR15074">
    <property type="entry name" value="METHYL-CPG-BINDING PROTEIN"/>
    <property type="match status" value="1"/>
</dbReference>
<evidence type="ECO:0000256" key="1">
    <source>
        <dbReference type="ARBA" id="ARBA00004123"/>
    </source>
</evidence>
<dbReference type="OrthoDB" id="10265068at2759"/>
<protein>
    <submittedName>
        <fullName evidence="4">DNA glycosylase</fullName>
    </submittedName>
</protein>
<dbReference type="Proteomes" id="UP000030653">
    <property type="component" value="Unassembled WGS sequence"/>
</dbReference>
<evidence type="ECO:0000313" key="4">
    <source>
        <dbReference type="EMBL" id="EJT98852.1"/>
    </source>
</evidence>
<feature type="region of interest" description="Disordered" evidence="3">
    <location>
        <begin position="47"/>
        <end position="116"/>
    </location>
</feature>
<evidence type="ECO:0000256" key="2">
    <source>
        <dbReference type="ARBA" id="ARBA00023242"/>
    </source>
</evidence>
<dbReference type="AlphaFoldDB" id="M5G523"/>
<evidence type="ECO:0000256" key="3">
    <source>
        <dbReference type="SAM" id="MobiDB-lite"/>
    </source>
</evidence>
<dbReference type="GO" id="GO:0003677">
    <property type="term" value="F:DNA binding"/>
    <property type="evidence" value="ECO:0007669"/>
    <property type="project" value="InterPro"/>
</dbReference>
<dbReference type="GO" id="GO:0006281">
    <property type="term" value="P:DNA repair"/>
    <property type="evidence" value="ECO:0007669"/>
    <property type="project" value="InterPro"/>
</dbReference>
<dbReference type="EMBL" id="JH795871">
    <property type="protein sequence ID" value="EJT98852.1"/>
    <property type="molecule type" value="Genomic_DNA"/>
</dbReference>
<proteinExistence type="predicted"/>
<feature type="compositionally biased region" description="Low complexity" evidence="3">
    <location>
        <begin position="53"/>
        <end position="68"/>
    </location>
</feature>
<sequence length="445" mass="50324">MSVELGTIPLLVDDTTACQVPTTSCRAQADLERATYRLIPCRSPRIKSSPYSTPLTPATTPTRPVTTTKRGRRTIEYDELSAGEATPSPTKRRGSNGKREKSACLPSPTNTPYKSKRTVDAGVFDVKVAWATLVKRESDILTPHLLRSHNWVDHILPRKVPLPKSDPITPSVSSAPNVAEKLDGIDHLRSEISCDNPSLVICFVPSNAGGDIKEWRRRLLAIKPTLIQEKVADDPFRLLLAVILLNKTSWKQATPVFWRILDRWLDAASLSHVPEVELVEVLRPLGLQNTRACRILTFSKQYGSAPPSTQLYPLRVDKTYPLTAVANYAGVGRYAADSWRIYSPTLEGGGAPRGAKETLEGFFEPENSEQEWKKVRPLDKELRWYLIWRWAVEGYKWTPEYGRGERIDEAYISRLLPDYQMRMRILIQRRNTPTNGRLIELSERN</sequence>
<dbReference type="GO" id="GO:0003824">
    <property type="term" value="F:catalytic activity"/>
    <property type="evidence" value="ECO:0007669"/>
    <property type="project" value="InterPro"/>
</dbReference>
<dbReference type="GO" id="GO:0005634">
    <property type="term" value="C:nucleus"/>
    <property type="evidence" value="ECO:0007669"/>
    <property type="project" value="UniProtKB-SubCell"/>
</dbReference>
<dbReference type="STRING" id="1858805.M5G523"/>
<keyword evidence="5" id="KW-1185">Reference proteome</keyword>
<evidence type="ECO:0000313" key="5">
    <source>
        <dbReference type="Proteomes" id="UP000030653"/>
    </source>
</evidence>
<gene>
    <name evidence="4" type="ORF">DACRYDRAFT_118174</name>
</gene>
<dbReference type="OMA" id="PAKAYNT"/>
<dbReference type="PANTHER" id="PTHR15074:SF0">
    <property type="entry name" value="METHYL-CPG-BINDING DOMAIN PROTEIN 4-LIKE PROTEIN"/>
    <property type="match status" value="1"/>
</dbReference>
<dbReference type="InterPro" id="IPR045138">
    <property type="entry name" value="MeCP2/MBD4"/>
</dbReference>
<dbReference type="InterPro" id="IPR011257">
    <property type="entry name" value="DNA_glycosylase"/>
</dbReference>
<comment type="subcellular location">
    <subcellularLocation>
        <location evidence="1">Nucleus</location>
    </subcellularLocation>
</comment>
<keyword evidence="2" id="KW-0539">Nucleus</keyword>
<reference evidence="4 5" key="1">
    <citation type="journal article" date="2012" name="Science">
        <title>The Paleozoic origin of enzymatic lignin decomposition reconstructed from 31 fungal genomes.</title>
        <authorList>
            <person name="Floudas D."/>
            <person name="Binder M."/>
            <person name="Riley R."/>
            <person name="Barry K."/>
            <person name="Blanchette R.A."/>
            <person name="Henrissat B."/>
            <person name="Martinez A.T."/>
            <person name="Otillar R."/>
            <person name="Spatafora J.W."/>
            <person name="Yadav J.S."/>
            <person name="Aerts A."/>
            <person name="Benoit I."/>
            <person name="Boyd A."/>
            <person name="Carlson A."/>
            <person name="Copeland A."/>
            <person name="Coutinho P.M."/>
            <person name="de Vries R.P."/>
            <person name="Ferreira P."/>
            <person name="Findley K."/>
            <person name="Foster B."/>
            <person name="Gaskell J."/>
            <person name="Glotzer D."/>
            <person name="Gorecki P."/>
            <person name="Heitman J."/>
            <person name="Hesse C."/>
            <person name="Hori C."/>
            <person name="Igarashi K."/>
            <person name="Jurgens J.A."/>
            <person name="Kallen N."/>
            <person name="Kersten P."/>
            <person name="Kohler A."/>
            <person name="Kuees U."/>
            <person name="Kumar T.K.A."/>
            <person name="Kuo A."/>
            <person name="LaButti K."/>
            <person name="Larrondo L.F."/>
            <person name="Lindquist E."/>
            <person name="Ling A."/>
            <person name="Lombard V."/>
            <person name="Lucas S."/>
            <person name="Lundell T."/>
            <person name="Martin R."/>
            <person name="McLaughlin D.J."/>
            <person name="Morgenstern I."/>
            <person name="Morin E."/>
            <person name="Murat C."/>
            <person name="Nagy L.G."/>
            <person name="Nolan M."/>
            <person name="Ohm R.A."/>
            <person name="Patyshakuliyeva A."/>
            <person name="Rokas A."/>
            <person name="Ruiz-Duenas F.J."/>
            <person name="Sabat G."/>
            <person name="Salamov A."/>
            <person name="Samejima M."/>
            <person name="Schmutz J."/>
            <person name="Slot J.C."/>
            <person name="St John F."/>
            <person name="Stenlid J."/>
            <person name="Sun H."/>
            <person name="Sun S."/>
            <person name="Syed K."/>
            <person name="Tsang A."/>
            <person name="Wiebenga A."/>
            <person name="Young D."/>
            <person name="Pisabarro A."/>
            <person name="Eastwood D.C."/>
            <person name="Martin F."/>
            <person name="Cullen D."/>
            <person name="Grigoriev I.V."/>
            <person name="Hibbett D.S."/>
        </authorList>
    </citation>
    <scope>NUCLEOTIDE SEQUENCE [LARGE SCALE GENOMIC DNA]</scope>
    <source>
        <strain evidence="4 5">DJM-731 SS1</strain>
    </source>
</reference>
<dbReference type="RefSeq" id="XP_040625750.1">
    <property type="nucleotide sequence ID" value="XM_040770538.1"/>
</dbReference>
<accession>M5G523</accession>
<dbReference type="SUPFAM" id="SSF48150">
    <property type="entry name" value="DNA-glycosylase"/>
    <property type="match status" value="1"/>
</dbReference>
<dbReference type="HOGENOM" id="CLU_615416_0_0_1"/>
<name>M5G523_DACPD</name>
<dbReference type="Gene3D" id="1.10.340.30">
    <property type="entry name" value="Hypothetical protein, domain 2"/>
    <property type="match status" value="1"/>
</dbReference>
<dbReference type="GeneID" id="63685600"/>
<organism evidence="4 5">
    <name type="scientific">Dacryopinax primogenitus (strain DJM 731)</name>
    <name type="common">Brown rot fungus</name>
    <dbReference type="NCBI Taxonomy" id="1858805"/>
    <lineage>
        <taxon>Eukaryota</taxon>
        <taxon>Fungi</taxon>
        <taxon>Dikarya</taxon>
        <taxon>Basidiomycota</taxon>
        <taxon>Agaricomycotina</taxon>
        <taxon>Dacrymycetes</taxon>
        <taxon>Dacrymycetales</taxon>
        <taxon>Dacrymycetaceae</taxon>
        <taxon>Dacryopinax</taxon>
    </lineage>
</organism>